<dbReference type="EMBL" id="JAACJL010000034">
    <property type="protein sequence ID" value="KAF4615660.1"/>
    <property type="molecule type" value="Genomic_DNA"/>
</dbReference>
<evidence type="ECO:0008006" key="4">
    <source>
        <dbReference type="Google" id="ProtNLM"/>
    </source>
</evidence>
<dbReference type="PANTHER" id="PTHR31859:SF1">
    <property type="entry name" value="TETRATRICOPEPTIDE REPEAT PROTEIN 39C"/>
    <property type="match status" value="1"/>
</dbReference>
<dbReference type="AlphaFoldDB" id="A0A8H4VPJ9"/>
<evidence type="ECO:0000256" key="1">
    <source>
        <dbReference type="SAM" id="MobiDB-lite"/>
    </source>
</evidence>
<keyword evidence="3" id="KW-1185">Reference proteome</keyword>
<dbReference type="Pfam" id="PF10300">
    <property type="entry name" value="Iml2-TPR_39"/>
    <property type="match status" value="1"/>
</dbReference>
<comment type="caution">
    <text evidence="2">The sequence shown here is derived from an EMBL/GenBank/DDBJ whole genome shotgun (WGS) entry which is preliminary data.</text>
</comment>
<dbReference type="GO" id="GO:0005829">
    <property type="term" value="C:cytosol"/>
    <property type="evidence" value="ECO:0007669"/>
    <property type="project" value="TreeGrafter"/>
</dbReference>
<evidence type="ECO:0000313" key="2">
    <source>
        <dbReference type="EMBL" id="KAF4615660.1"/>
    </source>
</evidence>
<proteinExistence type="predicted"/>
<name>A0A8H4VPJ9_9AGAR</name>
<dbReference type="GO" id="GO:0005634">
    <property type="term" value="C:nucleus"/>
    <property type="evidence" value="ECO:0007669"/>
    <property type="project" value="TreeGrafter"/>
</dbReference>
<reference evidence="2 3" key="1">
    <citation type="submission" date="2019-12" db="EMBL/GenBank/DDBJ databases">
        <authorList>
            <person name="Floudas D."/>
            <person name="Bentzer J."/>
            <person name="Ahren D."/>
            <person name="Johansson T."/>
            <person name="Persson P."/>
            <person name="Tunlid A."/>
        </authorList>
    </citation>
    <scope>NUCLEOTIDE SEQUENCE [LARGE SCALE GENOMIC DNA]</scope>
    <source>
        <strain evidence="2 3">CBS 102.39</strain>
    </source>
</reference>
<dbReference type="PANTHER" id="PTHR31859">
    <property type="entry name" value="TETRATRICOPEPTIDE REPEAT PROTEIN 39 FAMILY MEMBER"/>
    <property type="match status" value="1"/>
</dbReference>
<feature type="region of interest" description="Disordered" evidence="1">
    <location>
        <begin position="677"/>
        <end position="710"/>
    </location>
</feature>
<evidence type="ECO:0000313" key="3">
    <source>
        <dbReference type="Proteomes" id="UP000521872"/>
    </source>
</evidence>
<feature type="region of interest" description="Disordered" evidence="1">
    <location>
        <begin position="633"/>
        <end position="664"/>
    </location>
</feature>
<sequence>MTETNGALHEHPNAELLKSATRGFDFLFSNDIDSARQHFEQHDDPFHLMGLGVCAFLEAALGMESGLMTEASRCLALSEAGTRKQMRAAKPKDILHHSRFHYGLEWEILNADAIVLLGLTHALGESYMGYLQCMYSLNSAHSKFTKLYKTVFPNGLPQNVDLAPPETDSPSFHIPISPSLPTNLVHKPSKDSISSASTGNSASTVAPAPAAKGGFFSRWVSSSAAASSTPALPLKPGTSNILPDGPVEDLIVAGTAFGFGLFNLVFSLLPKKIQGLVGFLGFKHDRKLALQALSLSATKQDVHGVFAGLVLMTYHGVVLLMSGFQANEDKILAEYKAIVDRIETRYPDGALWILNRAKIMRMAYDAEGAIKVLQEGLKPDRPHAFGQADTLLLFELAWTLLSQKRYKEAGETFLKITELNSWSHGTYYFIAAGELGSDFDAQKLLDVVPDLIDKKKIGGKDLPTEVFIKKKLAFWKEKQVRKGGDESKFVEAISINPAEEIGIFWNNHARITPAIAQAHIDHLLPLTPAITPESLSALRVPLSAKSFSSTRSSKAGSKLSLPLPSAEDDLDTHDELAIRALLLGINYRTLGNFETSRMFLNEAYGYQNTIKISTWVGGVAMFELAVLDLKEAEARDRSPTKPSGKEAPLSDSNGSANVPVARAPNGLSKKLSKLTLDLDKPSSTPTAPAQEANPPTHREPEPAPLSEAERKSLWAEALKSASARLETALSLATSSVDLSSRLDSRITMLRDEIALKRDIVGVSV</sequence>
<dbReference type="InterPro" id="IPR011990">
    <property type="entry name" value="TPR-like_helical_dom_sf"/>
</dbReference>
<organism evidence="2 3">
    <name type="scientific">Agrocybe pediades</name>
    <dbReference type="NCBI Taxonomy" id="84607"/>
    <lineage>
        <taxon>Eukaryota</taxon>
        <taxon>Fungi</taxon>
        <taxon>Dikarya</taxon>
        <taxon>Basidiomycota</taxon>
        <taxon>Agaricomycotina</taxon>
        <taxon>Agaricomycetes</taxon>
        <taxon>Agaricomycetidae</taxon>
        <taxon>Agaricales</taxon>
        <taxon>Agaricineae</taxon>
        <taxon>Strophariaceae</taxon>
        <taxon>Agrocybe</taxon>
    </lineage>
</organism>
<dbReference type="Proteomes" id="UP000521872">
    <property type="component" value="Unassembled WGS sequence"/>
</dbReference>
<dbReference type="InterPro" id="IPR019412">
    <property type="entry name" value="IML2/TPR_39"/>
</dbReference>
<protein>
    <recommendedName>
        <fullName evidence="4">Mitochondrial outer membrane protein IML2</fullName>
    </recommendedName>
</protein>
<dbReference type="GO" id="GO:0005741">
    <property type="term" value="C:mitochondrial outer membrane"/>
    <property type="evidence" value="ECO:0007669"/>
    <property type="project" value="TreeGrafter"/>
</dbReference>
<dbReference type="Gene3D" id="1.25.40.10">
    <property type="entry name" value="Tetratricopeptide repeat domain"/>
    <property type="match status" value="1"/>
</dbReference>
<dbReference type="SUPFAM" id="SSF48452">
    <property type="entry name" value="TPR-like"/>
    <property type="match status" value="1"/>
</dbReference>
<feature type="compositionally biased region" description="Basic and acidic residues" evidence="1">
    <location>
        <begin position="696"/>
        <end position="710"/>
    </location>
</feature>
<gene>
    <name evidence="2" type="ORF">D9613_012532</name>
</gene>
<accession>A0A8H4VPJ9</accession>